<evidence type="ECO:0000256" key="3">
    <source>
        <dbReference type="ARBA" id="ARBA00022525"/>
    </source>
</evidence>
<dbReference type="PANTHER" id="PTHR11306">
    <property type="entry name" value="NIEMANN PICK TYPE C2 PROTEIN NPC2-RELATED"/>
    <property type="match status" value="1"/>
</dbReference>
<comment type="caution">
    <text evidence="6">The sequence shown here is derived from an EMBL/GenBank/DDBJ whole genome shotgun (WGS) entry which is preliminary data.</text>
</comment>
<dbReference type="EMBL" id="CALNXI010000728">
    <property type="protein sequence ID" value="CAH3041163.1"/>
    <property type="molecule type" value="Genomic_DNA"/>
</dbReference>
<dbReference type="SMART" id="SM00737">
    <property type="entry name" value="ML"/>
    <property type="match status" value="1"/>
</dbReference>
<evidence type="ECO:0000256" key="2">
    <source>
        <dbReference type="ARBA" id="ARBA00006370"/>
    </source>
</evidence>
<accession>A0ABN8N211</accession>
<dbReference type="InterPro" id="IPR003172">
    <property type="entry name" value="ML_dom"/>
</dbReference>
<dbReference type="Gene3D" id="2.60.40.770">
    <property type="match status" value="2"/>
</dbReference>
<gene>
    <name evidence="6" type="ORF">PEVE_00040187</name>
</gene>
<proteinExistence type="inferred from homology"/>
<feature type="chain" id="PRO_5045547906" description="MD-2-related lipid-recognition domain-containing protein" evidence="4">
    <location>
        <begin position="21"/>
        <end position="194"/>
    </location>
</feature>
<dbReference type="SUPFAM" id="SSF81296">
    <property type="entry name" value="E set domains"/>
    <property type="match status" value="2"/>
</dbReference>
<dbReference type="Proteomes" id="UP001159427">
    <property type="component" value="Unassembled WGS sequence"/>
</dbReference>
<reference evidence="6 7" key="1">
    <citation type="submission" date="2022-05" db="EMBL/GenBank/DDBJ databases">
        <authorList>
            <consortium name="Genoscope - CEA"/>
            <person name="William W."/>
        </authorList>
    </citation>
    <scope>NUCLEOTIDE SEQUENCE [LARGE SCALE GENOMIC DNA]</scope>
</reference>
<evidence type="ECO:0000313" key="6">
    <source>
        <dbReference type="EMBL" id="CAH3041163.1"/>
    </source>
</evidence>
<dbReference type="PANTHER" id="PTHR11306:SF68">
    <property type="entry name" value="NPC INTRACELLULAR CHOLESTEROL TRANSPORTER 2"/>
    <property type="match status" value="1"/>
</dbReference>
<evidence type="ECO:0000256" key="1">
    <source>
        <dbReference type="ARBA" id="ARBA00004613"/>
    </source>
</evidence>
<feature type="signal peptide" evidence="4">
    <location>
        <begin position="1"/>
        <end position="20"/>
    </location>
</feature>
<evidence type="ECO:0000256" key="4">
    <source>
        <dbReference type="SAM" id="SignalP"/>
    </source>
</evidence>
<organism evidence="6 7">
    <name type="scientific">Porites evermanni</name>
    <dbReference type="NCBI Taxonomy" id="104178"/>
    <lineage>
        <taxon>Eukaryota</taxon>
        <taxon>Metazoa</taxon>
        <taxon>Cnidaria</taxon>
        <taxon>Anthozoa</taxon>
        <taxon>Hexacorallia</taxon>
        <taxon>Scleractinia</taxon>
        <taxon>Fungiina</taxon>
        <taxon>Poritidae</taxon>
        <taxon>Porites</taxon>
    </lineage>
</organism>
<dbReference type="InterPro" id="IPR014756">
    <property type="entry name" value="Ig_E-set"/>
</dbReference>
<comment type="subcellular location">
    <subcellularLocation>
        <location evidence="1">Secreted</location>
    </subcellularLocation>
</comment>
<protein>
    <recommendedName>
        <fullName evidence="5">MD-2-related lipid-recognition domain-containing protein</fullName>
    </recommendedName>
</protein>
<keyword evidence="4" id="KW-0732">Signal</keyword>
<keyword evidence="3" id="KW-0964">Secreted</keyword>
<keyword evidence="7" id="KW-1185">Reference proteome</keyword>
<sequence>MVKLAIFSVFALCVFKSISCERVEFGDCGNQMSTLKEVDITPCPQATEKRPCQLKRGTEETIEVKFTPSRRYSPVGDARPGQKYGLLLDCDGPCSKESKVEEVDITPCPAQPCQLKRGTNVTAEVKFITSTETISKATTVIYGIIGGVKIPFAGVSKDACQDQGLTCPLKPETENTFKTALPVKPLYPPVSALS</sequence>
<feature type="domain" description="MD-2-related lipid-recognition" evidence="5">
    <location>
        <begin position="87"/>
        <end position="194"/>
    </location>
</feature>
<evidence type="ECO:0000313" key="7">
    <source>
        <dbReference type="Proteomes" id="UP001159427"/>
    </source>
</evidence>
<dbReference type="Pfam" id="PF02221">
    <property type="entry name" value="E1_DerP2_DerF2"/>
    <property type="match status" value="1"/>
</dbReference>
<evidence type="ECO:0000259" key="5">
    <source>
        <dbReference type="SMART" id="SM00737"/>
    </source>
</evidence>
<comment type="similarity">
    <text evidence="2">Belongs to the NPC2 family.</text>
</comment>
<name>A0ABN8N211_9CNID</name>
<dbReference type="InterPro" id="IPR039670">
    <property type="entry name" value="NPC2-like"/>
</dbReference>